<evidence type="ECO:0000256" key="4">
    <source>
        <dbReference type="ARBA" id="ARBA00022691"/>
    </source>
</evidence>
<keyword evidence="5 8" id="KW-0680">Restriction system</keyword>
<evidence type="ECO:0000256" key="6">
    <source>
        <dbReference type="ARBA" id="ARBA00023125"/>
    </source>
</evidence>
<dbReference type="CDD" id="cd02440">
    <property type="entry name" value="AdoMet_MTases"/>
    <property type="match status" value="1"/>
</dbReference>
<keyword evidence="3" id="KW-0808">Transferase</keyword>
<evidence type="ECO:0000256" key="8">
    <source>
        <dbReference type="RuleBase" id="RU362026"/>
    </source>
</evidence>
<dbReference type="EMBL" id="CP104013">
    <property type="protein sequence ID" value="UYP44741.1"/>
    <property type="molecule type" value="Genomic_DNA"/>
</dbReference>
<comment type="catalytic activity">
    <reaction evidence="7 8">
        <text>a 2'-deoxycytidine in DNA + S-adenosyl-L-methionine = an N(4)-methyl-2'-deoxycytidine in DNA + S-adenosyl-L-homocysteine + H(+)</text>
        <dbReference type="Rhea" id="RHEA:16857"/>
        <dbReference type="Rhea" id="RHEA-COMP:11369"/>
        <dbReference type="Rhea" id="RHEA-COMP:13674"/>
        <dbReference type="ChEBI" id="CHEBI:15378"/>
        <dbReference type="ChEBI" id="CHEBI:57856"/>
        <dbReference type="ChEBI" id="CHEBI:59789"/>
        <dbReference type="ChEBI" id="CHEBI:85452"/>
        <dbReference type="ChEBI" id="CHEBI:137933"/>
        <dbReference type="EC" id="2.1.1.113"/>
    </reaction>
</comment>
<dbReference type="PROSITE" id="PS00093">
    <property type="entry name" value="N4_MTASE"/>
    <property type="match status" value="1"/>
</dbReference>
<dbReference type="PRINTS" id="PR00508">
    <property type="entry name" value="S21N4MTFRASE"/>
</dbReference>
<evidence type="ECO:0000313" key="11">
    <source>
        <dbReference type="Proteomes" id="UP001208689"/>
    </source>
</evidence>
<evidence type="ECO:0000256" key="7">
    <source>
        <dbReference type="ARBA" id="ARBA00049120"/>
    </source>
</evidence>
<dbReference type="EC" id="2.1.1.113" evidence="8"/>
<dbReference type="Pfam" id="PF01555">
    <property type="entry name" value="N6_N4_Mtase"/>
    <property type="match status" value="2"/>
</dbReference>
<keyword evidence="2 8" id="KW-0489">Methyltransferase</keyword>
<feature type="domain" description="DNA methylase N-4/N-6" evidence="9">
    <location>
        <begin position="27"/>
        <end position="79"/>
    </location>
</feature>
<accession>A0ABY6HMK4</accession>
<dbReference type="InterPro" id="IPR002941">
    <property type="entry name" value="DNA_methylase_N4/N6"/>
</dbReference>
<gene>
    <name evidence="10" type="ORF">NEF87_001026</name>
</gene>
<feature type="domain" description="DNA methylase N-4/N-6" evidence="9">
    <location>
        <begin position="106"/>
        <end position="225"/>
    </location>
</feature>
<keyword evidence="4 8" id="KW-0949">S-adenosyl-L-methionine</keyword>
<dbReference type="SUPFAM" id="SSF53335">
    <property type="entry name" value="S-adenosyl-L-methionine-dependent methyltransferases"/>
    <property type="match status" value="2"/>
</dbReference>
<keyword evidence="6" id="KW-0238">DNA-binding</keyword>
<keyword evidence="11" id="KW-1185">Reference proteome</keyword>
<evidence type="ECO:0000259" key="9">
    <source>
        <dbReference type="Pfam" id="PF01555"/>
    </source>
</evidence>
<organism evidence="10 11">
    <name type="scientific">Candidatus Lokiarchaeum ossiferum</name>
    <dbReference type="NCBI Taxonomy" id="2951803"/>
    <lineage>
        <taxon>Archaea</taxon>
        <taxon>Promethearchaeati</taxon>
        <taxon>Promethearchaeota</taxon>
        <taxon>Promethearchaeia</taxon>
        <taxon>Promethearchaeales</taxon>
        <taxon>Promethearchaeaceae</taxon>
        <taxon>Candidatus Lokiarchaeum</taxon>
    </lineage>
</organism>
<dbReference type="InterPro" id="IPR029063">
    <property type="entry name" value="SAM-dependent_MTases_sf"/>
</dbReference>
<dbReference type="Proteomes" id="UP001208689">
    <property type="component" value="Chromosome"/>
</dbReference>
<evidence type="ECO:0000256" key="2">
    <source>
        <dbReference type="ARBA" id="ARBA00022603"/>
    </source>
</evidence>
<dbReference type="Gene3D" id="3.40.50.150">
    <property type="entry name" value="Vaccinia Virus protein VP39"/>
    <property type="match status" value="2"/>
</dbReference>
<evidence type="ECO:0000313" key="10">
    <source>
        <dbReference type="EMBL" id="UYP44741.1"/>
    </source>
</evidence>
<name>A0ABY6HMK4_9ARCH</name>
<evidence type="ECO:0000256" key="1">
    <source>
        <dbReference type="ARBA" id="ARBA00010203"/>
    </source>
</evidence>
<comment type="similarity">
    <text evidence="1">Belongs to the N(4)/N(6)-methyltransferase family. N(4) subfamily.</text>
</comment>
<sequence length="232" mass="26857">MPTILSLPISLSEPLPSEFSSDDVRYSERFVEYCLKTFSKQNDIIFDPFAGFGTTLLIAEKMKRTSFGVEIDKQRVDYITSKLNTKESIIHGDITNLSSIAMKNFDLLLTSPPYMNSFEQESPFDNFQSKSNYSEYLNKLEMIFQELEPFMNKGGNCLVEVANLYAEGKLTTLAWDIAGRLRKFMDLQREFIICWEGEELKENRGIYGYGYDHSYLLVFHKREESNSKKNSL</sequence>
<proteinExistence type="inferred from homology"/>
<dbReference type="InterPro" id="IPR017985">
    <property type="entry name" value="MeTrfase_CN4_CS"/>
</dbReference>
<evidence type="ECO:0000256" key="5">
    <source>
        <dbReference type="ARBA" id="ARBA00022747"/>
    </source>
</evidence>
<reference evidence="10" key="1">
    <citation type="submission" date="2022-09" db="EMBL/GenBank/DDBJ databases">
        <title>Actin cytoskeleton and complex cell architecture in an #Asgard archaeon.</title>
        <authorList>
            <person name="Ponce Toledo R.I."/>
            <person name="Schleper C."/>
            <person name="Rodrigues Oliveira T."/>
            <person name="Wollweber F."/>
            <person name="Xu J."/>
            <person name="Rittmann S."/>
            <person name="Klingl A."/>
            <person name="Pilhofer M."/>
        </authorList>
    </citation>
    <scope>NUCLEOTIDE SEQUENCE</scope>
    <source>
        <strain evidence="10">B-35</strain>
    </source>
</reference>
<evidence type="ECO:0000256" key="3">
    <source>
        <dbReference type="ARBA" id="ARBA00022679"/>
    </source>
</evidence>
<dbReference type="InterPro" id="IPR001091">
    <property type="entry name" value="RM_Methyltransferase"/>
</dbReference>
<protein>
    <recommendedName>
        <fullName evidence="8">Type II methyltransferase</fullName>
        <ecNumber evidence="8">2.1.1.113</ecNumber>
    </recommendedName>
    <alternativeName>
        <fullName evidence="8">N-4 cytosine-specific methyltransferase</fullName>
    </alternativeName>
</protein>